<dbReference type="InterPro" id="IPR036053">
    <property type="entry name" value="PABP-dom"/>
</dbReference>
<organism evidence="2 3">
    <name type="scientific">Clathrospora elynae</name>
    <dbReference type="NCBI Taxonomy" id="706981"/>
    <lineage>
        <taxon>Eukaryota</taxon>
        <taxon>Fungi</taxon>
        <taxon>Dikarya</taxon>
        <taxon>Ascomycota</taxon>
        <taxon>Pezizomycotina</taxon>
        <taxon>Dothideomycetes</taxon>
        <taxon>Pleosporomycetidae</taxon>
        <taxon>Pleosporales</taxon>
        <taxon>Diademaceae</taxon>
        <taxon>Clathrospora</taxon>
    </lineage>
</organism>
<gene>
    <name evidence="2" type="ORF">EJ02DRAFT_421948</name>
</gene>
<feature type="region of interest" description="Disordered" evidence="1">
    <location>
        <begin position="164"/>
        <end position="190"/>
    </location>
</feature>
<dbReference type="Gene3D" id="1.10.1900.10">
    <property type="entry name" value="c-terminal domain of poly(a) binding protein"/>
    <property type="match status" value="1"/>
</dbReference>
<feature type="region of interest" description="Disordered" evidence="1">
    <location>
        <begin position="74"/>
        <end position="95"/>
    </location>
</feature>
<dbReference type="Proteomes" id="UP000800038">
    <property type="component" value="Unassembled WGS sequence"/>
</dbReference>
<dbReference type="AlphaFoldDB" id="A0A6A5T0U2"/>
<feature type="compositionally biased region" description="Acidic residues" evidence="1">
    <location>
        <begin position="164"/>
        <end position="176"/>
    </location>
</feature>
<dbReference type="SUPFAM" id="SSF63570">
    <property type="entry name" value="PABC (PABP) domain"/>
    <property type="match status" value="1"/>
</dbReference>
<accession>A0A6A5T0U2</accession>
<evidence type="ECO:0000256" key="1">
    <source>
        <dbReference type="SAM" id="MobiDB-lite"/>
    </source>
</evidence>
<proteinExistence type="predicted"/>
<protein>
    <submittedName>
        <fullName evidence="2">Uncharacterized protein</fullName>
    </submittedName>
</protein>
<keyword evidence="3" id="KW-1185">Reference proteome</keyword>
<reference evidence="2" key="1">
    <citation type="journal article" date="2020" name="Stud. Mycol.">
        <title>101 Dothideomycetes genomes: a test case for predicting lifestyles and emergence of pathogens.</title>
        <authorList>
            <person name="Haridas S."/>
            <person name="Albert R."/>
            <person name="Binder M."/>
            <person name="Bloem J."/>
            <person name="Labutti K."/>
            <person name="Salamov A."/>
            <person name="Andreopoulos B."/>
            <person name="Baker S."/>
            <person name="Barry K."/>
            <person name="Bills G."/>
            <person name="Bluhm B."/>
            <person name="Cannon C."/>
            <person name="Castanera R."/>
            <person name="Culley D."/>
            <person name="Daum C."/>
            <person name="Ezra D."/>
            <person name="Gonzalez J."/>
            <person name="Henrissat B."/>
            <person name="Kuo A."/>
            <person name="Liang C."/>
            <person name="Lipzen A."/>
            <person name="Lutzoni F."/>
            <person name="Magnuson J."/>
            <person name="Mondo S."/>
            <person name="Nolan M."/>
            <person name="Ohm R."/>
            <person name="Pangilinan J."/>
            <person name="Park H.-J."/>
            <person name="Ramirez L."/>
            <person name="Alfaro M."/>
            <person name="Sun H."/>
            <person name="Tritt A."/>
            <person name="Yoshinaga Y."/>
            <person name="Zwiers L.-H."/>
            <person name="Turgeon B."/>
            <person name="Goodwin S."/>
            <person name="Spatafora J."/>
            <person name="Crous P."/>
            <person name="Grigoriev I."/>
        </authorList>
    </citation>
    <scope>NUCLEOTIDE SEQUENCE</scope>
    <source>
        <strain evidence="2">CBS 161.51</strain>
    </source>
</reference>
<name>A0A6A5T0U2_9PLEO</name>
<dbReference type="EMBL" id="ML976032">
    <property type="protein sequence ID" value="KAF1942767.1"/>
    <property type="molecule type" value="Genomic_DNA"/>
</dbReference>
<feature type="region of interest" description="Disordered" evidence="1">
    <location>
        <begin position="114"/>
        <end position="147"/>
    </location>
</feature>
<feature type="compositionally biased region" description="Basic and acidic residues" evidence="1">
    <location>
        <begin position="177"/>
        <end position="190"/>
    </location>
</feature>
<feature type="compositionally biased region" description="Basic and acidic residues" evidence="1">
    <location>
        <begin position="114"/>
        <end position="129"/>
    </location>
</feature>
<evidence type="ECO:0000313" key="2">
    <source>
        <dbReference type="EMBL" id="KAF1942767.1"/>
    </source>
</evidence>
<dbReference type="GO" id="GO:0003723">
    <property type="term" value="F:RNA binding"/>
    <property type="evidence" value="ECO:0007669"/>
    <property type="project" value="InterPro"/>
</dbReference>
<feature type="compositionally biased region" description="Basic residues" evidence="1">
    <location>
        <begin position="80"/>
        <end position="95"/>
    </location>
</feature>
<evidence type="ECO:0000313" key="3">
    <source>
        <dbReference type="Proteomes" id="UP000800038"/>
    </source>
</evidence>
<sequence>MDKIPIPAEHYMGLGANIFAKVRTKCLEDDQADAITTLLMQSPFGEAITFLEDEAKLFEKIEEAKHALAAAAAEKEAKKSGKKSRKRGAAARHKKPAFSADDLVVVAFSKEAAATRRQEETKASDKAPVARDVAPVVAESSKQGVMREEEELQKMMEMLQIEDDNDQNDDDQDDDGHDGKYQDDNKQDDIDKDYDAQQIKDALNHDSSLPPNAIPDYIKTLIAQSRDRVAQSNTRYTEKKATMEQDYGQRAYDLEQRRRRVSRQLQTLSNVVTMIYDALHTYLWVDVRAIEEEIKTIKIDISVLNQRKKYDMEEVEHAQERTKLEWHLVLSGLLGVAKMLELELDVDFEEVISDRRGVWEE</sequence>